<dbReference type="NCBIfam" id="TIGR00231">
    <property type="entry name" value="small_GTP"/>
    <property type="match status" value="1"/>
</dbReference>
<dbReference type="SMART" id="SM00174">
    <property type="entry name" value="RHO"/>
    <property type="match status" value="1"/>
</dbReference>
<evidence type="ECO:0000313" key="3">
    <source>
        <dbReference type="EMBL" id="AIF07601.1"/>
    </source>
</evidence>
<evidence type="ECO:0000256" key="2">
    <source>
        <dbReference type="ARBA" id="ARBA00023134"/>
    </source>
</evidence>
<dbReference type="GO" id="GO:0005525">
    <property type="term" value="F:GTP binding"/>
    <property type="evidence" value="ECO:0007669"/>
    <property type="project" value="UniProtKB-KW"/>
</dbReference>
<dbReference type="CDD" id="cd00154">
    <property type="entry name" value="Rab"/>
    <property type="match status" value="1"/>
</dbReference>
<keyword evidence="1" id="KW-0547">Nucleotide-binding</keyword>
<name>A0A075GUL5_9EURY</name>
<dbReference type="FunFam" id="3.40.50.300:FF:001447">
    <property type="entry name" value="Ras-related protein Rab-1B"/>
    <property type="match status" value="1"/>
</dbReference>
<protein>
    <submittedName>
        <fullName evidence="3">Small GTP-binding protein (RAB)</fullName>
    </submittedName>
</protein>
<dbReference type="PRINTS" id="PR00449">
    <property type="entry name" value="RASTRNSFRMNG"/>
</dbReference>
<gene>
    <name evidence="3" type="primary">RAB</name>
</gene>
<dbReference type="InterPro" id="IPR027417">
    <property type="entry name" value="P-loop_NTPase"/>
</dbReference>
<dbReference type="PROSITE" id="PS51421">
    <property type="entry name" value="RAS"/>
    <property type="match status" value="1"/>
</dbReference>
<dbReference type="GO" id="GO:0003924">
    <property type="term" value="F:GTPase activity"/>
    <property type="evidence" value="ECO:0007669"/>
    <property type="project" value="InterPro"/>
</dbReference>
<dbReference type="AlphaFoldDB" id="A0A075GUL5"/>
<dbReference type="PROSITE" id="PS51419">
    <property type="entry name" value="RAB"/>
    <property type="match status" value="1"/>
</dbReference>
<proteinExistence type="predicted"/>
<keyword evidence="2" id="KW-0342">GTP-binding</keyword>
<dbReference type="SMART" id="SM00175">
    <property type="entry name" value="RAB"/>
    <property type="match status" value="1"/>
</dbReference>
<evidence type="ECO:0000256" key="1">
    <source>
        <dbReference type="ARBA" id="ARBA00022741"/>
    </source>
</evidence>
<accession>A0A075GUL5</accession>
<dbReference type="InterPro" id="IPR050227">
    <property type="entry name" value="Rab"/>
</dbReference>
<dbReference type="InterPro" id="IPR005225">
    <property type="entry name" value="Small_GTP-bd"/>
</dbReference>
<dbReference type="SMART" id="SM00176">
    <property type="entry name" value="RAN"/>
    <property type="match status" value="1"/>
</dbReference>
<reference evidence="3" key="1">
    <citation type="journal article" date="2014" name="Genome Biol. Evol.">
        <title>Pangenome evidence for extensive interdomain horizontal transfer affecting lineage core and shell genes in uncultured planktonic thaumarchaeota and euryarchaeota.</title>
        <authorList>
            <person name="Deschamps P."/>
            <person name="Zivanovic Y."/>
            <person name="Moreira D."/>
            <person name="Rodriguez-Valera F."/>
            <person name="Lopez-Garcia P."/>
        </authorList>
    </citation>
    <scope>NUCLEOTIDE SEQUENCE</scope>
</reference>
<dbReference type="Gene3D" id="3.40.50.300">
    <property type="entry name" value="P-loop containing nucleotide triphosphate hydrolases"/>
    <property type="match status" value="1"/>
</dbReference>
<dbReference type="InterPro" id="IPR001806">
    <property type="entry name" value="Small_GTPase"/>
</dbReference>
<dbReference type="SMR" id="A0A075GUL5"/>
<organism evidence="3">
    <name type="scientific">uncultured marine group II/III euryarchaeote KM3_205_C10</name>
    <dbReference type="NCBI Taxonomy" id="1456424"/>
    <lineage>
        <taxon>Archaea</taxon>
        <taxon>Methanobacteriati</taxon>
        <taxon>Methanobacteriota</taxon>
        <taxon>environmental samples</taxon>
    </lineage>
</organism>
<dbReference type="PANTHER" id="PTHR47977">
    <property type="entry name" value="RAS-RELATED PROTEIN RAB"/>
    <property type="match status" value="1"/>
</dbReference>
<dbReference type="SMART" id="SM00173">
    <property type="entry name" value="RAS"/>
    <property type="match status" value="1"/>
</dbReference>
<dbReference type="Pfam" id="PF00071">
    <property type="entry name" value="Ras"/>
    <property type="match status" value="1"/>
</dbReference>
<sequence>MMAAKKISKKIVVLGDPAVGKTSLIRRFVIDAFDDKYLTTIGAKIVKKEVPLRSGGAKPDMDITLMIWDIAGQKTLGNVKQAYYRGAEGAMIVCDITRRETLLSTIDWIKTLMQVTGEIPVVLLANKCDLMDQALFGDKEMQEVSNKLNAPFLLTSAKDGRNVNDAFQSIASQMVEGMG</sequence>
<dbReference type="EMBL" id="KF900807">
    <property type="protein sequence ID" value="AIF07601.1"/>
    <property type="molecule type" value="Genomic_DNA"/>
</dbReference>
<dbReference type="PROSITE" id="PS51417">
    <property type="entry name" value="ARF"/>
    <property type="match status" value="1"/>
</dbReference>
<dbReference type="SUPFAM" id="SSF52540">
    <property type="entry name" value="P-loop containing nucleoside triphosphate hydrolases"/>
    <property type="match status" value="1"/>
</dbReference>